<organism evidence="2 3">
    <name type="scientific">Streptosporangium algeriense</name>
    <dbReference type="NCBI Taxonomy" id="1682748"/>
    <lineage>
        <taxon>Bacteria</taxon>
        <taxon>Bacillati</taxon>
        <taxon>Actinomycetota</taxon>
        <taxon>Actinomycetes</taxon>
        <taxon>Streptosporangiales</taxon>
        <taxon>Streptosporangiaceae</taxon>
        <taxon>Streptosporangium</taxon>
    </lineage>
</organism>
<keyword evidence="3" id="KW-1185">Reference proteome</keyword>
<dbReference type="InterPro" id="IPR010982">
    <property type="entry name" value="Lambda_DNA-bd_dom_sf"/>
</dbReference>
<evidence type="ECO:0000259" key="1">
    <source>
        <dbReference type="PROSITE" id="PS50943"/>
    </source>
</evidence>
<gene>
    <name evidence="2" type="ORF">ACFQ08_02185</name>
</gene>
<feature type="non-terminal residue" evidence="2">
    <location>
        <position position="332"/>
    </location>
</feature>
<dbReference type="SMART" id="SM00530">
    <property type="entry name" value="HTH_XRE"/>
    <property type="match status" value="1"/>
</dbReference>
<accession>A0ABW3DI25</accession>
<proteinExistence type="predicted"/>
<evidence type="ECO:0000313" key="3">
    <source>
        <dbReference type="Proteomes" id="UP001597024"/>
    </source>
</evidence>
<dbReference type="Pfam" id="PF13560">
    <property type="entry name" value="HTH_31"/>
    <property type="match status" value="1"/>
</dbReference>
<dbReference type="Gene3D" id="3.40.50.300">
    <property type="entry name" value="P-loop containing nucleotide triphosphate hydrolases"/>
    <property type="match status" value="1"/>
</dbReference>
<dbReference type="InterPro" id="IPR001387">
    <property type="entry name" value="Cro/C1-type_HTH"/>
</dbReference>
<name>A0ABW3DI25_9ACTN</name>
<dbReference type="Pfam" id="PF20703">
    <property type="entry name" value="nSTAND1"/>
    <property type="match status" value="1"/>
</dbReference>
<dbReference type="Gene3D" id="1.10.260.40">
    <property type="entry name" value="lambda repressor-like DNA-binding domains"/>
    <property type="match status" value="1"/>
</dbReference>
<dbReference type="PROSITE" id="PS50943">
    <property type="entry name" value="HTH_CROC1"/>
    <property type="match status" value="1"/>
</dbReference>
<dbReference type="EMBL" id="JBHTHX010000030">
    <property type="protein sequence ID" value="MFD0883369.1"/>
    <property type="molecule type" value="Genomic_DNA"/>
</dbReference>
<feature type="domain" description="HTH cro/C1-type" evidence="1">
    <location>
        <begin position="82"/>
        <end position="137"/>
    </location>
</feature>
<sequence>MPSRGRRSGAILLYTDLGGGIRGCLKDLGGCPYKSGRWVWGSVHSTYGWPRGEEDALREGSPKEDESGVKGIVERRGFARELSLIRERAGYTVREVARATGIPDSTVGGYFSGAHLPSSKTLTDVLGACGVRDPDTLEEWVQALLRIRRSPGRRPSGAPVPYRGLASFQPEDADWFHGRDGLVRLLRERVAMLAGDGGGVLAVVGASGSGKSSLLRAGLIPALTRDGYEQATVPTGDGDGQVTVSARGGCESATGYEPTVVPVRGGGGRVTLLTPGERPMERLPGEWGESGGHVLVVDQFEEAFTECRDEGERQGFVAALTGGAGPDARPPG</sequence>
<comment type="caution">
    <text evidence="2">The sequence shown here is derived from an EMBL/GenBank/DDBJ whole genome shotgun (WGS) entry which is preliminary data.</text>
</comment>
<dbReference type="Proteomes" id="UP001597024">
    <property type="component" value="Unassembled WGS sequence"/>
</dbReference>
<evidence type="ECO:0000313" key="2">
    <source>
        <dbReference type="EMBL" id="MFD0883369.1"/>
    </source>
</evidence>
<reference evidence="3" key="1">
    <citation type="journal article" date="2019" name="Int. J. Syst. Evol. Microbiol.">
        <title>The Global Catalogue of Microorganisms (GCM) 10K type strain sequencing project: providing services to taxonomists for standard genome sequencing and annotation.</title>
        <authorList>
            <consortium name="The Broad Institute Genomics Platform"/>
            <consortium name="The Broad Institute Genome Sequencing Center for Infectious Disease"/>
            <person name="Wu L."/>
            <person name="Ma J."/>
        </authorList>
    </citation>
    <scope>NUCLEOTIDE SEQUENCE [LARGE SCALE GENOMIC DNA]</scope>
    <source>
        <strain evidence="3">CCUG 62974</strain>
    </source>
</reference>
<dbReference type="InterPro" id="IPR049052">
    <property type="entry name" value="nSTAND1"/>
</dbReference>
<dbReference type="InterPro" id="IPR027417">
    <property type="entry name" value="P-loop_NTPase"/>
</dbReference>
<protein>
    <submittedName>
        <fullName evidence="2">Helix-turn-helix domain-containing protein</fullName>
    </submittedName>
</protein>
<dbReference type="CDD" id="cd00093">
    <property type="entry name" value="HTH_XRE"/>
    <property type="match status" value="1"/>
</dbReference>
<dbReference type="SUPFAM" id="SSF52540">
    <property type="entry name" value="P-loop containing nucleoside triphosphate hydrolases"/>
    <property type="match status" value="1"/>
</dbReference>
<dbReference type="SUPFAM" id="SSF47413">
    <property type="entry name" value="lambda repressor-like DNA-binding domains"/>
    <property type="match status" value="1"/>
</dbReference>